<feature type="region of interest" description="Disordered" evidence="1">
    <location>
        <begin position="227"/>
        <end position="303"/>
    </location>
</feature>
<dbReference type="OrthoDB" id="8404389at2"/>
<proteinExistence type="predicted"/>
<protein>
    <recommendedName>
        <fullName evidence="4">Helix-turn-helix domain-containing protein</fullName>
    </recommendedName>
</protein>
<dbReference type="EMBL" id="NNRL01000158">
    <property type="protein sequence ID" value="OYR13311.1"/>
    <property type="molecule type" value="Genomic_DNA"/>
</dbReference>
<keyword evidence="3" id="KW-1185">Reference proteome</keyword>
<dbReference type="Proteomes" id="UP000216478">
    <property type="component" value="Unassembled WGS sequence"/>
</dbReference>
<name>A0A256FFU5_9HYPH</name>
<dbReference type="AlphaFoldDB" id="A0A256FFU5"/>
<comment type="caution">
    <text evidence="2">The sequence shown here is derived from an EMBL/GenBank/DDBJ whole genome shotgun (WGS) entry which is preliminary data.</text>
</comment>
<evidence type="ECO:0008006" key="4">
    <source>
        <dbReference type="Google" id="ProtNLM"/>
    </source>
</evidence>
<dbReference type="RefSeq" id="WP_094540463.1">
    <property type="nucleotide sequence ID" value="NZ_JBHEER010000021.1"/>
</dbReference>
<reference evidence="2 3" key="1">
    <citation type="submission" date="2017-07" db="EMBL/GenBank/DDBJ databases">
        <title>Phylogenetic study on the rhizospheric bacterium Ochrobactrum sp. A44.</title>
        <authorList>
            <person name="Krzyzanowska D.M."/>
            <person name="Ossowicki A."/>
            <person name="Rajewska M."/>
            <person name="Maciag T."/>
            <person name="Kaczynski Z."/>
            <person name="Czerwicka M."/>
            <person name="Jafra S."/>
        </authorList>
    </citation>
    <scope>NUCLEOTIDE SEQUENCE [LARGE SCALE GENOMIC DNA]</scope>
    <source>
        <strain evidence="2 3">OgA9a</strain>
    </source>
</reference>
<evidence type="ECO:0000313" key="2">
    <source>
        <dbReference type="EMBL" id="OYR13311.1"/>
    </source>
</evidence>
<gene>
    <name evidence="2" type="ORF">CEV33_1036</name>
</gene>
<feature type="compositionally biased region" description="Acidic residues" evidence="1">
    <location>
        <begin position="260"/>
        <end position="286"/>
    </location>
</feature>
<evidence type="ECO:0000313" key="3">
    <source>
        <dbReference type="Proteomes" id="UP000216478"/>
    </source>
</evidence>
<accession>A0A256FFU5</accession>
<evidence type="ECO:0000256" key="1">
    <source>
        <dbReference type="SAM" id="MobiDB-lite"/>
    </source>
</evidence>
<organism evidence="2 3">
    <name type="scientific">Brucella grignonensis</name>
    <dbReference type="NCBI Taxonomy" id="94627"/>
    <lineage>
        <taxon>Bacteria</taxon>
        <taxon>Pseudomonadati</taxon>
        <taxon>Pseudomonadota</taxon>
        <taxon>Alphaproteobacteria</taxon>
        <taxon>Hyphomicrobiales</taxon>
        <taxon>Brucellaceae</taxon>
        <taxon>Brucella/Ochrobactrum group</taxon>
        <taxon>Brucella</taxon>
    </lineage>
</organism>
<sequence length="303" mass="33707">MSNDTEKHKQKKVAEPLSATWKFELEDTVNGDPEIPSSGLNILRVYLNFCTEDNPFPYCAMSTLVARTNLSEPTIKRTRRKLIDLGYLVSKGPSAQRGATRYELRNERREVVALMISDRERELSSRDQILPPIENARETALKGSNFTPKSKDQILPPNTVEPLITGGATQVASAFNINPHQLKDEENSSSRQAFAYASLSDTGEDKSSDPSDDEAIFIPEADEIELDNCPLPEVQTPDNLDGPHTGDQIEVGGGAFAPIVEEDDDAETPDPEDDFEPLEGTDEDYADVLPFDSHQEEKQQAWR</sequence>
<feature type="compositionally biased region" description="Basic and acidic residues" evidence="1">
    <location>
        <begin position="293"/>
        <end position="303"/>
    </location>
</feature>